<evidence type="ECO:0000313" key="2">
    <source>
        <dbReference type="EMBL" id="CAE8659143.1"/>
    </source>
</evidence>
<feature type="region of interest" description="Disordered" evidence="1">
    <location>
        <begin position="141"/>
        <end position="186"/>
    </location>
</feature>
<sequence length="186" mass="18903">ADLPLCEAPRDPCPGASDEVLADCAADEGPVSLETIAAGLRAEAARRATAYVAAVGAEDAAWAAAEATWAATDEEVHEGPPEADPQDAEDPMLDAPGLDVRGPKRRGRRSVSPVPLPARMASDGGAAVLCSPRVAPGLAQSLTASARRRTGAGASGGRCDGPRSNWSPRNGGIRMTSGSPSSRLRA</sequence>
<reference evidence="2" key="1">
    <citation type="submission" date="2021-02" db="EMBL/GenBank/DDBJ databases">
        <authorList>
            <person name="Dougan E. K."/>
            <person name="Rhodes N."/>
            <person name="Thang M."/>
            <person name="Chan C."/>
        </authorList>
    </citation>
    <scope>NUCLEOTIDE SEQUENCE</scope>
</reference>
<dbReference type="EMBL" id="CAJNNW010016424">
    <property type="protein sequence ID" value="CAE8659143.1"/>
    <property type="molecule type" value="Genomic_DNA"/>
</dbReference>
<feature type="non-terminal residue" evidence="2">
    <location>
        <position position="1"/>
    </location>
</feature>
<feature type="compositionally biased region" description="Polar residues" evidence="1">
    <location>
        <begin position="176"/>
        <end position="186"/>
    </location>
</feature>
<proteinExistence type="predicted"/>
<evidence type="ECO:0000256" key="1">
    <source>
        <dbReference type="SAM" id="MobiDB-lite"/>
    </source>
</evidence>
<protein>
    <submittedName>
        <fullName evidence="2">Uncharacterized protein</fullName>
    </submittedName>
</protein>
<comment type="caution">
    <text evidence="2">The sequence shown here is derived from an EMBL/GenBank/DDBJ whole genome shotgun (WGS) entry which is preliminary data.</text>
</comment>
<gene>
    <name evidence="2" type="ORF">PGLA2088_LOCUS13669</name>
</gene>
<organism evidence="2 3">
    <name type="scientific">Polarella glacialis</name>
    <name type="common">Dinoflagellate</name>
    <dbReference type="NCBI Taxonomy" id="89957"/>
    <lineage>
        <taxon>Eukaryota</taxon>
        <taxon>Sar</taxon>
        <taxon>Alveolata</taxon>
        <taxon>Dinophyceae</taxon>
        <taxon>Suessiales</taxon>
        <taxon>Suessiaceae</taxon>
        <taxon>Polarella</taxon>
    </lineage>
</organism>
<name>A0A813IWC2_POLGL</name>
<feature type="region of interest" description="Disordered" evidence="1">
    <location>
        <begin position="67"/>
        <end position="122"/>
    </location>
</feature>
<accession>A0A813IWC2</accession>
<dbReference type="AlphaFoldDB" id="A0A813IWC2"/>
<dbReference type="Proteomes" id="UP000626109">
    <property type="component" value="Unassembled WGS sequence"/>
</dbReference>
<evidence type="ECO:0000313" key="3">
    <source>
        <dbReference type="Proteomes" id="UP000626109"/>
    </source>
</evidence>